<sequence length="673" mass="70071">MLRNIIATAAFVASASAHVALWDKGMFGYNWPNQAGDSVQNWNTNDPVKPLRGMDSLTQDQWFGHGWKSFPPKNGDFMVLPAGGTYNAELNCNRAGSHMRDPARTDPLPTYACDGEGALHVANRFDNPNVDQSLFGGTALAIAYTSDINSLQPNDLTVISVNQASPWFRQTGYDIPAGLPPCPPGGCICSWNWIHQSAHGEGYGAEIYNLLYRCTVTGNTDSSKTVQKGVVPRDCTGKPGSCVKGPKTPMYLYQASGNNLPSLAVPPNYNDNWGFANGAQNDIFTAATNANGNAPTPTATSLPSGWTAMGCYKDQDPRSLPIFLSSSSNNTIESCVAGCAAGGNQFAGVEGNECWCAKSNPTLVSAPDSDCTSTCGGDMWSTCGGNWRLNVYKGPAAVTAAPTPLASAAIPSGWAAVGCATDSGTSRTLDRGSTYSALMTVQKCLDIAQSKGLPYAGVENGNECWVGTAASQSNIQTGTGCTAPCGGDQGTTCGGAYRLNVYVNNALLGAKPAASSSSSSPTSTTSSKAAASTPTTTSSTTTSSAAAATSSSALPAGWKDLGCLKDSSQRLLNGASLSWTGSMTPKKCIDFCTSKGFKYAGTENGGECYCGNTVSTAASVSATECNSKCPGGVGFCGGSWKLSLYQNTAASKRDLGRRRLRWENRHGDPMALH</sequence>
<evidence type="ECO:0000256" key="1">
    <source>
        <dbReference type="ARBA" id="ARBA00001973"/>
    </source>
</evidence>
<keyword evidence="17" id="KW-1185">Reference proteome</keyword>
<dbReference type="GO" id="GO:0004497">
    <property type="term" value="F:monooxygenase activity"/>
    <property type="evidence" value="ECO:0007669"/>
    <property type="project" value="UniProtKB-KW"/>
</dbReference>
<dbReference type="InterPro" id="IPR002889">
    <property type="entry name" value="WSC_carb-bd"/>
</dbReference>
<comment type="subcellular location">
    <subcellularLocation>
        <location evidence="2">Secreted</location>
    </subcellularLocation>
</comment>
<evidence type="ECO:0000256" key="14">
    <source>
        <dbReference type="SAM" id="SignalP"/>
    </source>
</evidence>
<comment type="similarity">
    <text evidence="12">Belongs to the polysaccharide monooxygenase AA14 family.</text>
</comment>
<dbReference type="Pfam" id="PF22810">
    <property type="entry name" value="LPMO_AA14"/>
    <property type="match status" value="1"/>
</dbReference>
<comment type="cofactor">
    <cofactor evidence="1">
        <name>Cu(2+)</name>
        <dbReference type="ChEBI" id="CHEBI:29036"/>
    </cofactor>
</comment>
<evidence type="ECO:0000256" key="8">
    <source>
        <dbReference type="ARBA" id="ARBA00023008"/>
    </source>
</evidence>
<gene>
    <name evidence="16" type="ORF">DB88DRAFT_289330</name>
</gene>
<feature type="signal peptide" evidence="14">
    <location>
        <begin position="1"/>
        <end position="17"/>
    </location>
</feature>
<keyword evidence="8" id="KW-0186">Copper</keyword>
<keyword evidence="11" id="KW-0325">Glycoprotein</keyword>
<evidence type="ECO:0000256" key="3">
    <source>
        <dbReference type="ARBA" id="ARBA00022525"/>
    </source>
</evidence>
<keyword evidence="10" id="KW-1015">Disulfide bond</keyword>
<dbReference type="SMART" id="SM00321">
    <property type="entry name" value="WSC"/>
    <property type="match status" value="3"/>
</dbReference>
<proteinExistence type="inferred from homology"/>
<keyword evidence="4" id="KW-0479">Metal-binding</keyword>
<dbReference type="Proteomes" id="UP001182556">
    <property type="component" value="Unassembled WGS sequence"/>
</dbReference>
<dbReference type="GO" id="GO:0005576">
    <property type="term" value="C:extracellular region"/>
    <property type="evidence" value="ECO:0007669"/>
    <property type="project" value="UniProtKB-SubCell"/>
</dbReference>
<dbReference type="PANTHER" id="PTHR45964:SF5">
    <property type="entry name" value="WSCD FAMILY MEMBER CG9164"/>
    <property type="match status" value="1"/>
</dbReference>
<accession>A0AAD9L5Y2</accession>
<evidence type="ECO:0000256" key="9">
    <source>
        <dbReference type="ARBA" id="ARBA00023033"/>
    </source>
</evidence>
<keyword evidence="7" id="KW-0560">Oxidoreductase</keyword>
<evidence type="ECO:0000256" key="10">
    <source>
        <dbReference type="ARBA" id="ARBA00023157"/>
    </source>
</evidence>
<evidence type="ECO:0000256" key="13">
    <source>
        <dbReference type="SAM" id="MobiDB-lite"/>
    </source>
</evidence>
<keyword evidence="3" id="KW-0964">Secreted</keyword>
<feature type="region of interest" description="Disordered" evidence="13">
    <location>
        <begin position="512"/>
        <end position="544"/>
    </location>
</feature>
<evidence type="ECO:0000259" key="15">
    <source>
        <dbReference type="PROSITE" id="PS51212"/>
    </source>
</evidence>
<dbReference type="InterPro" id="IPR051589">
    <property type="entry name" value="Sialate-O-sulfotransferase"/>
</dbReference>
<evidence type="ECO:0000256" key="2">
    <source>
        <dbReference type="ARBA" id="ARBA00004613"/>
    </source>
</evidence>
<keyword evidence="6" id="KW-0677">Repeat</keyword>
<reference evidence="16" key="1">
    <citation type="submission" date="2023-02" db="EMBL/GenBank/DDBJ databases">
        <title>Identification and recombinant expression of a fungal hydrolase from Papiliotrema laurentii that hydrolyzes apple cutin and clears colloidal polyester polyurethane.</title>
        <authorList>
            <consortium name="DOE Joint Genome Institute"/>
            <person name="Roman V.A."/>
            <person name="Bojanowski C."/>
            <person name="Crable B.R."/>
            <person name="Wagner D.N."/>
            <person name="Hung C.S."/>
            <person name="Nadeau L.J."/>
            <person name="Schratz L."/>
            <person name="Haridas S."/>
            <person name="Pangilinan J."/>
            <person name="Lipzen A."/>
            <person name="Na H."/>
            <person name="Yan M."/>
            <person name="Ng V."/>
            <person name="Grigoriev I.V."/>
            <person name="Spatafora J.W."/>
            <person name="Barlow D."/>
            <person name="Biffinger J."/>
            <person name="Kelley-Loughnane N."/>
            <person name="Varaljay V.A."/>
            <person name="Crookes-Goodson W.J."/>
        </authorList>
    </citation>
    <scope>NUCLEOTIDE SEQUENCE</scope>
    <source>
        <strain evidence="16">5307AH</strain>
    </source>
</reference>
<feature type="domain" description="WSC" evidence="15">
    <location>
        <begin position="413"/>
        <end position="505"/>
    </location>
</feature>
<evidence type="ECO:0000256" key="7">
    <source>
        <dbReference type="ARBA" id="ARBA00023002"/>
    </source>
</evidence>
<feature type="chain" id="PRO_5042129396" evidence="14">
    <location>
        <begin position="18"/>
        <end position="673"/>
    </location>
</feature>
<dbReference type="EMBL" id="JAODAN010000005">
    <property type="protein sequence ID" value="KAK1924488.1"/>
    <property type="molecule type" value="Genomic_DNA"/>
</dbReference>
<keyword evidence="5 14" id="KW-0732">Signal</keyword>
<evidence type="ECO:0000256" key="12">
    <source>
        <dbReference type="ARBA" id="ARBA00046340"/>
    </source>
</evidence>
<protein>
    <submittedName>
        <fullName evidence="16">WSC domain-containing protein</fullName>
    </submittedName>
</protein>
<evidence type="ECO:0000256" key="11">
    <source>
        <dbReference type="ARBA" id="ARBA00023180"/>
    </source>
</evidence>
<name>A0AAD9L5Y2_PAPLA</name>
<evidence type="ECO:0000256" key="6">
    <source>
        <dbReference type="ARBA" id="ARBA00022737"/>
    </source>
</evidence>
<evidence type="ECO:0000313" key="16">
    <source>
        <dbReference type="EMBL" id="KAK1924488.1"/>
    </source>
</evidence>
<dbReference type="InterPro" id="IPR054497">
    <property type="entry name" value="LPMO_AA14"/>
</dbReference>
<feature type="domain" description="WSC" evidence="15">
    <location>
        <begin position="305"/>
        <end position="395"/>
    </location>
</feature>
<evidence type="ECO:0000256" key="4">
    <source>
        <dbReference type="ARBA" id="ARBA00022723"/>
    </source>
</evidence>
<keyword evidence="9" id="KW-0503">Monooxygenase</keyword>
<organism evidence="16 17">
    <name type="scientific">Papiliotrema laurentii</name>
    <name type="common">Cryptococcus laurentii</name>
    <dbReference type="NCBI Taxonomy" id="5418"/>
    <lineage>
        <taxon>Eukaryota</taxon>
        <taxon>Fungi</taxon>
        <taxon>Dikarya</taxon>
        <taxon>Basidiomycota</taxon>
        <taxon>Agaricomycotina</taxon>
        <taxon>Tremellomycetes</taxon>
        <taxon>Tremellales</taxon>
        <taxon>Rhynchogastremaceae</taxon>
        <taxon>Papiliotrema</taxon>
    </lineage>
</organism>
<dbReference type="Pfam" id="PF01822">
    <property type="entry name" value="WSC"/>
    <property type="match status" value="2"/>
</dbReference>
<dbReference type="PANTHER" id="PTHR45964">
    <property type="entry name" value="WSCD FAMILY MEMBER CG9164"/>
    <property type="match status" value="1"/>
</dbReference>
<dbReference type="PROSITE" id="PS51212">
    <property type="entry name" value="WSC"/>
    <property type="match status" value="3"/>
</dbReference>
<feature type="domain" description="WSC" evidence="15">
    <location>
        <begin position="557"/>
        <end position="648"/>
    </location>
</feature>
<comment type="caution">
    <text evidence="16">The sequence shown here is derived from an EMBL/GenBank/DDBJ whole genome shotgun (WGS) entry which is preliminary data.</text>
</comment>
<evidence type="ECO:0000313" key="17">
    <source>
        <dbReference type="Proteomes" id="UP001182556"/>
    </source>
</evidence>
<dbReference type="AlphaFoldDB" id="A0AAD9L5Y2"/>
<dbReference type="GO" id="GO:0046872">
    <property type="term" value="F:metal ion binding"/>
    <property type="evidence" value="ECO:0007669"/>
    <property type="project" value="UniProtKB-KW"/>
</dbReference>
<evidence type="ECO:0000256" key="5">
    <source>
        <dbReference type="ARBA" id="ARBA00022729"/>
    </source>
</evidence>